<dbReference type="GO" id="GO:0003677">
    <property type="term" value="F:DNA binding"/>
    <property type="evidence" value="ECO:0007669"/>
    <property type="project" value="InterPro"/>
</dbReference>
<keyword evidence="5" id="KW-0131">Cell cycle</keyword>
<dbReference type="GO" id="GO:0051301">
    <property type="term" value="P:cell division"/>
    <property type="evidence" value="ECO:0007669"/>
    <property type="project" value="UniProtKB-KW"/>
</dbReference>
<dbReference type="InterPro" id="IPR027417">
    <property type="entry name" value="P-loop_NTPase"/>
</dbReference>
<dbReference type="PANTHER" id="PTHR22683:SF1">
    <property type="entry name" value="TYPE VII SECRETION SYSTEM PROTEIN ESSC"/>
    <property type="match status" value="1"/>
</dbReference>
<dbReference type="PROSITE" id="PS50901">
    <property type="entry name" value="FTSK"/>
    <property type="match status" value="1"/>
</dbReference>
<evidence type="ECO:0000256" key="2">
    <source>
        <dbReference type="ARBA" id="ARBA00022840"/>
    </source>
</evidence>
<gene>
    <name evidence="5" type="ORF">COK38_22705</name>
</gene>
<dbReference type="AlphaFoldDB" id="A0AA44Q6Q3"/>
<evidence type="ECO:0000313" key="5">
    <source>
        <dbReference type="EMBL" id="PFR91890.1"/>
    </source>
</evidence>
<feature type="domain" description="FtsK" evidence="4">
    <location>
        <begin position="173"/>
        <end position="363"/>
    </location>
</feature>
<dbReference type="Gene3D" id="3.40.50.300">
    <property type="entry name" value="P-loop containing nucleotide triphosphate hydrolases"/>
    <property type="match status" value="1"/>
</dbReference>
<dbReference type="RefSeq" id="WP_098618105.1">
    <property type="nucleotide sequence ID" value="NZ_NVBO01000285.1"/>
</dbReference>
<dbReference type="Proteomes" id="UP000226357">
    <property type="component" value="Unassembled WGS sequence"/>
</dbReference>
<dbReference type="EMBL" id="NVBO01000285">
    <property type="protein sequence ID" value="PFR91890.1"/>
    <property type="molecule type" value="Genomic_DNA"/>
</dbReference>
<organism evidence="5 6">
    <name type="scientific">Bacillus cereus</name>
    <dbReference type="NCBI Taxonomy" id="1396"/>
    <lineage>
        <taxon>Bacteria</taxon>
        <taxon>Bacillati</taxon>
        <taxon>Bacillota</taxon>
        <taxon>Bacilli</taxon>
        <taxon>Bacillales</taxon>
        <taxon>Bacillaceae</taxon>
        <taxon>Bacillus</taxon>
        <taxon>Bacillus cereus group</taxon>
    </lineage>
</organism>
<protein>
    <submittedName>
        <fullName evidence="5">Cell division protein FtsK</fullName>
    </submittedName>
</protein>
<keyword evidence="2 3" id="KW-0067">ATP-binding</keyword>
<dbReference type="Pfam" id="PF01580">
    <property type="entry name" value="FtsK_SpoIIIE"/>
    <property type="match status" value="1"/>
</dbReference>
<evidence type="ECO:0000259" key="4">
    <source>
        <dbReference type="PROSITE" id="PS50901"/>
    </source>
</evidence>
<evidence type="ECO:0000256" key="1">
    <source>
        <dbReference type="ARBA" id="ARBA00022741"/>
    </source>
</evidence>
<dbReference type="InterPro" id="IPR050206">
    <property type="entry name" value="FtsK/SpoIIIE/SftA"/>
</dbReference>
<feature type="binding site" evidence="3">
    <location>
        <begin position="191"/>
        <end position="198"/>
    </location>
    <ligand>
        <name>ATP</name>
        <dbReference type="ChEBI" id="CHEBI:30616"/>
    </ligand>
</feature>
<dbReference type="InterPro" id="IPR002543">
    <property type="entry name" value="FtsK_dom"/>
</dbReference>
<dbReference type="PANTHER" id="PTHR22683">
    <property type="entry name" value="SPORULATION PROTEIN RELATED"/>
    <property type="match status" value="1"/>
</dbReference>
<name>A0AA44Q6Q3_BACCE</name>
<keyword evidence="5" id="KW-0132">Cell division</keyword>
<sequence>MIFELVSSAAVGGVILFSKMHQKGATNDASKIQRICASCGLKVKEGKDIRTIQLLRKTRSEWGVEYAYRIPLGLSFSDFEHKMQHLEDGLNHKSKVYDFKLSDFKPLRLRKDILKHIQNIINKKKCVRKEIELAYDGLLKIRVYEKGIPDFVKFEESILNQCKGWQIPLGFTRDKMIKHDFEQIPHFIVGGTTRYGKSVFLKNVITSLIYRKSDEVKFTLIDLKGGLAFNRFKDVKQVESVAKNAYEALAVLSGIRNQLNSRMDSFLEKGYEDVKESNLAERHFIIIDEAAEIASTGVPDKEEKKIRIECERIISDIARRGAGVGYRLIFCTQYATSDVLPRQVKQNTDARLCFKLQTEIASQVVLGEGNTEAAHLPFIKGRAVYMTDKQQIVQTPFIDNKQIDNIIKPHINIRARKEHEDAKTSHEGSQNRKHTLEFEEIGILD</sequence>
<comment type="caution">
    <text evidence="5">The sequence shown here is derived from an EMBL/GenBank/DDBJ whole genome shotgun (WGS) entry which is preliminary data.</text>
</comment>
<dbReference type="SUPFAM" id="SSF52540">
    <property type="entry name" value="P-loop containing nucleoside triphosphate hydrolases"/>
    <property type="match status" value="1"/>
</dbReference>
<proteinExistence type="predicted"/>
<keyword evidence="1 3" id="KW-0547">Nucleotide-binding</keyword>
<dbReference type="GO" id="GO:0005524">
    <property type="term" value="F:ATP binding"/>
    <property type="evidence" value="ECO:0007669"/>
    <property type="project" value="UniProtKB-UniRule"/>
</dbReference>
<accession>A0AA44Q6Q3</accession>
<evidence type="ECO:0000256" key="3">
    <source>
        <dbReference type="PROSITE-ProRule" id="PRU00289"/>
    </source>
</evidence>
<evidence type="ECO:0000313" key="6">
    <source>
        <dbReference type="Proteomes" id="UP000226357"/>
    </source>
</evidence>
<reference evidence="5 6" key="1">
    <citation type="submission" date="2017-09" db="EMBL/GenBank/DDBJ databases">
        <title>Large-scale bioinformatics analysis of Bacillus genomes uncovers conserved roles of natural products in bacterial physiology.</title>
        <authorList>
            <consortium name="Agbiome Team Llc"/>
            <person name="Bleich R.M."/>
            <person name="Grubbs K.J."/>
            <person name="Santa Maria K.C."/>
            <person name="Allen S.E."/>
            <person name="Farag S."/>
            <person name="Shank E.A."/>
            <person name="Bowers A."/>
        </authorList>
    </citation>
    <scope>NUCLEOTIDE SEQUENCE [LARGE SCALE GENOMIC DNA]</scope>
    <source>
        <strain evidence="5 6">AFS067272</strain>
    </source>
</reference>